<accession>E6TZT6</accession>
<dbReference type="AlphaFoldDB" id="E6TZT6"/>
<reference evidence="1 2" key="1">
    <citation type="submission" date="2010-12" db="EMBL/GenBank/DDBJ databases">
        <title>Complete sequence of Bacillus cellulosilyticus DSM 2522.</title>
        <authorList>
            <consortium name="US DOE Joint Genome Institute"/>
            <person name="Lucas S."/>
            <person name="Copeland A."/>
            <person name="Lapidus A."/>
            <person name="Cheng J.-F."/>
            <person name="Bruce D."/>
            <person name="Goodwin L."/>
            <person name="Pitluck S."/>
            <person name="Chertkov O."/>
            <person name="Detter J.C."/>
            <person name="Han C."/>
            <person name="Tapia R."/>
            <person name="Land M."/>
            <person name="Hauser L."/>
            <person name="Jeffries C."/>
            <person name="Kyrpides N."/>
            <person name="Ivanova N."/>
            <person name="Mikhailova N."/>
            <person name="Brumm P."/>
            <person name="Mead D."/>
            <person name="Woyke T."/>
        </authorList>
    </citation>
    <scope>NUCLEOTIDE SEQUENCE [LARGE SCALE GENOMIC DNA]</scope>
    <source>
        <strain evidence="2">ATCC 21833 / DSM 2522 / FERM P-1141 / JCM 9156 / N-4</strain>
    </source>
</reference>
<dbReference type="STRING" id="649639.Bcell_4275"/>
<dbReference type="HOGENOM" id="CLU_1674386_0_0_9"/>
<dbReference type="OrthoDB" id="2613192at2"/>
<dbReference type="KEGG" id="bco:Bcell_4275"/>
<dbReference type="Proteomes" id="UP000001401">
    <property type="component" value="Chromosome"/>
</dbReference>
<dbReference type="RefSeq" id="WP_013490828.1">
    <property type="nucleotide sequence ID" value="NC_014829.1"/>
</dbReference>
<proteinExistence type="predicted"/>
<keyword evidence="2" id="KW-1185">Reference proteome</keyword>
<protein>
    <submittedName>
        <fullName evidence="1">Uncharacterized protein</fullName>
    </submittedName>
</protein>
<sequence>MYQNNEQIKVEIREIDRELSNLEGYANISLKVSRENVERGRIQKHLNFVNQLEKNKDIRNNSLMIFFDGYENDAREIIEIPEVRKWVSRLFKKKPHIFYYLSDNETISIFLLCISKSKIVKSDNQTATYEITLENHIITKIMTSAIAHSRKRGDSIEKQEEVESTILFGIIKNSM</sequence>
<evidence type="ECO:0000313" key="1">
    <source>
        <dbReference type="EMBL" id="ADU32502.1"/>
    </source>
</evidence>
<gene>
    <name evidence="1" type="ordered locus">Bcell_4275</name>
</gene>
<dbReference type="eggNOG" id="ENOG50338DT">
    <property type="taxonomic scope" value="Bacteria"/>
</dbReference>
<dbReference type="EMBL" id="CP002394">
    <property type="protein sequence ID" value="ADU32502.1"/>
    <property type="molecule type" value="Genomic_DNA"/>
</dbReference>
<name>E6TZT6_EVAC2</name>
<organism evidence="1 2">
    <name type="scientific">Evansella cellulosilytica (strain ATCC 21833 / DSM 2522 / FERM P-1141 / JCM 9156 / N-4)</name>
    <name type="common">Bacillus cellulosilyticus</name>
    <dbReference type="NCBI Taxonomy" id="649639"/>
    <lineage>
        <taxon>Bacteria</taxon>
        <taxon>Bacillati</taxon>
        <taxon>Bacillota</taxon>
        <taxon>Bacilli</taxon>
        <taxon>Bacillales</taxon>
        <taxon>Bacillaceae</taxon>
        <taxon>Evansella</taxon>
    </lineage>
</organism>
<evidence type="ECO:0000313" key="2">
    <source>
        <dbReference type="Proteomes" id="UP000001401"/>
    </source>
</evidence>